<dbReference type="Proteomes" id="UP000626109">
    <property type="component" value="Unassembled WGS sequence"/>
</dbReference>
<accession>A0A813KQ55</accession>
<dbReference type="GO" id="GO:0008270">
    <property type="term" value="F:zinc ion binding"/>
    <property type="evidence" value="ECO:0007669"/>
    <property type="project" value="UniProtKB-KW"/>
</dbReference>
<keyword evidence="1" id="KW-0863">Zinc-finger</keyword>
<dbReference type="InterPro" id="IPR013087">
    <property type="entry name" value="Znf_C2H2_type"/>
</dbReference>
<dbReference type="PROSITE" id="PS00028">
    <property type="entry name" value="ZINC_FINGER_C2H2_1"/>
    <property type="match status" value="1"/>
</dbReference>
<name>A0A813KQ55_POLGL</name>
<gene>
    <name evidence="3" type="ORF">PGLA2088_LOCUS34554</name>
</gene>
<dbReference type="Gene3D" id="3.30.160.60">
    <property type="entry name" value="Classic Zinc Finger"/>
    <property type="match status" value="1"/>
</dbReference>
<feature type="non-terminal residue" evidence="3">
    <location>
        <position position="235"/>
    </location>
</feature>
<dbReference type="PANTHER" id="PTHR21385:SF0">
    <property type="entry name" value="RE51073P"/>
    <property type="match status" value="1"/>
</dbReference>
<keyword evidence="1" id="KW-0479">Metal-binding</keyword>
<dbReference type="Pfam" id="PF12874">
    <property type="entry name" value="zf-met"/>
    <property type="match status" value="1"/>
</dbReference>
<dbReference type="PROSITE" id="PS50157">
    <property type="entry name" value="ZINC_FINGER_C2H2_2"/>
    <property type="match status" value="1"/>
</dbReference>
<feature type="domain" description="C2H2-type" evidence="2">
    <location>
        <begin position="110"/>
        <end position="138"/>
    </location>
</feature>
<reference evidence="3" key="1">
    <citation type="submission" date="2021-02" db="EMBL/GenBank/DDBJ databases">
        <authorList>
            <person name="Dougan E. K."/>
            <person name="Rhodes N."/>
            <person name="Thang M."/>
            <person name="Chan C."/>
        </authorList>
    </citation>
    <scope>NUCLEOTIDE SEQUENCE</scope>
</reference>
<dbReference type="PANTHER" id="PTHR21385">
    <property type="entry name" value="ZINC FINGER PROTEIN-RELATED"/>
    <property type="match status" value="1"/>
</dbReference>
<sequence>MADCGSSGCGCGRRPQLLRFGCRGLLAASAMAATASAVKERVVPRTEMTNPCSRATSRHVRKVLEKEILKPVQKAGVASWPQGCPLDPARDLYGHQEKQKQKKRGSTTNWTCNICQKVFKSEHYLDLHMERKHMNEAPATGVCLADYCEVFDVCYGEAKFRRPKAGENGLPACSNATMATARRRCQDGLNKCLSLGDEASRKLHSKFSRHFCQMLDCRIREEQHRENHSELMPVV</sequence>
<keyword evidence="1" id="KW-0862">Zinc</keyword>
<evidence type="ECO:0000259" key="2">
    <source>
        <dbReference type="PROSITE" id="PS50157"/>
    </source>
</evidence>
<evidence type="ECO:0000313" key="4">
    <source>
        <dbReference type="Proteomes" id="UP000626109"/>
    </source>
</evidence>
<dbReference type="SMART" id="SM00355">
    <property type="entry name" value="ZnF_C2H2"/>
    <property type="match status" value="1"/>
</dbReference>
<dbReference type="EMBL" id="CAJNNW010031411">
    <property type="protein sequence ID" value="CAE8707455.1"/>
    <property type="molecule type" value="Genomic_DNA"/>
</dbReference>
<comment type="caution">
    <text evidence="3">The sequence shown here is derived from an EMBL/GenBank/DDBJ whole genome shotgun (WGS) entry which is preliminary data.</text>
</comment>
<proteinExistence type="predicted"/>
<protein>
    <recommendedName>
        <fullName evidence="2">C2H2-type domain-containing protein</fullName>
    </recommendedName>
</protein>
<evidence type="ECO:0000256" key="1">
    <source>
        <dbReference type="PROSITE-ProRule" id="PRU00042"/>
    </source>
</evidence>
<evidence type="ECO:0000313" key="3">
    <source>
        <dbReference type="EMBL" id="CAE8707455.1"/>
    </source>
</evidence>
<dbReference type="AlphaFoldDB" id="A0A813KQ55"/>
<organism evidence="3 4">
    <name type="scientific">Polarella glacialis</name>
    <name type="common">Dinoflagellate</name>
    <dbReference type="NCBI Taxonomy" id="89957"/>
    <lineage>
        <taxon>Eukaryota</taxon>
        <taxon>Sar</taxon>
        <taxon>Alveolata</taxon>
        <taxon>Dinophyceae</taxon>
        <taxon>Suessiales</taxon>
        <taxon>Suessiaceae</taxon>
        <taxon>Polarella</taxon>
    </lineage>
</organism>